<dbReference type="SUPFAM" id="SSF55961">
    <property type="entry name" value="Bet v1-like"/>
    <property type="match status" value="1"/>
</dbReference>
<dbReference type="GO" id="GO:0016702">
    <property type="term" value="F:oxidoreductase activity, acting on single donors with incorporation of molecular oxygen, incorporation of two atoms of oxygen"/>
    <property type="evidence" value="ECO:0007669"/>
    <property type="project" value="InterPro"/>
</dbReference>
<proteinExistence type="predicted"/>
<dbReference type="InterPro" id="IPR035892">
    <property type="entry name" value="C2_domain_sf"/>
</dbReference>
<keyword evidence="1" id="KW-0479">Metal-binding</keyword>
<dbReference type="PROSITE" id="PS51393">
    <property type="entry name" value="LIPOXYGENASE_3"/>
    <property type="match status" value="1"/>
</dbReference>
<reference evidence="6" key="1">
    <citation type="journal article" date="2008" name="Nature">
        <title>The amphioxus genome and the evolution of the chordate karyotype.</title>
        <authorList>
            <consortium name="US DOE Joint Genome Institute (JGI-PGF)"/>
            <person name="Putnam N.H."/>
            <person name="Butts T."/>
            <person name="Ferrier D.E.K."/>
            <person name="Furlong R.F."/>
            <person name="Hellsten U."/>
            <person name="Kawashima T."/>
            <person name="Robinson-Rechavi M."/>
            <person name="Shoguchi E."/>
            <person name="Terry A."/>
            <person name="Yu J.-K."/>
            <person name="Benito-Gutierrez E.L."/>
            <person name="Dubchak I."/>
            <person name="Garcia-Fernandez J."/>
            <person name="Gibson-Brown J.J."/>
            <person name="Grigoriev I.V."/>
            <person name="Horton A.C."/>
            <person name="de Jong P.J."/>
            <person name="Jurka J."/>
            <person name="Kapitonov V.V."/>
            <person name="Kohara Y."/>
            <person name="Kuroki Y."/>
            <person name="Lindquist E."/>
            <person name="Lucas S."/>
            <person name="Osoegawa K."/>
            <person name="Pennacchio L.A."/>
            <person name="Salamov A.A."/>
            <person name="Satou Y."/>
            <person name="Sauka-Spengler T."/>
            <person name="Schmutz J."/>
            <person name="Shin-I T."/>
            <person name="Toyoda A."/>
            <person name="Bronner-Fraser M."/>
            <person name="Fujiyama A."/>
            <person name="Holland L.Z."/>
            <person name="Holland P.W.H."/>
            <person name="Satoh N."/>
            <person name="Rokhsar D.S."/>
        </authorList>
    </citation>
    <scope>NUCLEOTIDE SEQUENCE [LARGE SCALE GENOMIC DNA]</scope>
    <source>
        <strain evidence="6">S238N-H82</strain>
        <tissue evidence="6">Testes</tissue>
    </source>
</reference>
<dbReference type="GO" id="GO:0046872">
    <property type="term" value="F:metal ion binding"/>
    <property type="evidence" value="ECO:0007669"/>
    <property type="project" value="UniProtKB-KW"/>
</dbReference>
<evidence type="ECO:0000256" key="2">
    <source>
        <dbReference type="ARBA" id="ARBA00022964"/>
    </source>
</evidence>
<dbReference type="PRINTS" id="PR00087">
    <property type="entry name" value="LIPOXYGENASE"/>
</dbReference>
<name>C3ZW13_BRAFL</name>
<dbReference type="Gene3D" id="3.30.530.20">
    <property type="match status" value="1"/>
</dbReference>
<dbReference type="STRING" id="7739.C3ZW13"/>
<dbReference type="InParanoid" id="C3ZW13"/>
<dbReference type="Pfam" id="PF00168">
    <property type="entry name" value="C2"/>
    <property type="match status" value="1"/>
</dbReference>
<dbReference type="Gene3D" id="1.20.245.10">
    <property type="entry name" value="Lipoxygenase-1, Domain 5"/>
    <property type="match status" value="1"/>
</dbReference>
<evidence type="ECO:0000259" key="5">
    <source>
        <dbReference type="PROSITE" id="PS51393"/>
    </source>
</evidence>
<dbReference type="Gene3D" id="2.60.40.150">
    <property type="entry name" value="C2 domain"/>
    <property type="match status" value="1"/>
</dbReference>
<dbReference type="SMART" id="SM00239">
    <property type="entry name" value="C2"/>
    <property type="match status" value="1"/>
</dbReference>
<evidence type="ECO:0000313" key="6">
    <source>
        <dbReference type="EMBL" id="EEN43227.1"/>
    </source>
</evidence>
<feature type="domain" description="Lipoxygenase" evidence="5">
    <location>
        <begin position="416"/>
        <end position="858"/>
    </location>
</feature>
<gene>
    <name evidence="6" type="ORF">BRAFLDRAFT_101940</name>
</gene>
<dbReference type="AlphaFoldDB" id="C3ZW13"/>
<dbReference type="PROSITE" id="PS50004">
    <property type="entry name" value="C2"/>
    <property type="match status" value="1"/>
</dbReference>
<feature type="domain" description="C2" evidence="4">
    <location>
        <begin position="141"/>
        <end position="262"/>
    </location>
</feature>
<dbReference type="GO" id="GO:0034440">
    <property type="term" value="P:lipid oxidation"/>
    <property type="evidence" value="ECO:0007669"/>
    <property type="project" value="InterPro"/>
</dbReference>
<dbReference type="PANTHER" id="PTHR11771">
    <property type="entry name" value="LIPOXYGENASE"/>
    <property type="match status" value="1"/>
</dbReference>
<dbReference type="SUPFAM" id="SSF49562">
    <property type="entry name" value="C2 domain (Calcium/lipid-binding domain, CaLB)"/>
    <property type="match status" value="1"/>
</dbReference>
<dbReference type="InterPro" id="IPR000008">
    <property type="entry name" value="C2_dom"/>
</dbReference>
<dbReference type="Gene3D" id="3.10.450.60">
    <property type="match status" value="1"/>
</dbReference>
<dbReference type="InterPro" id="IPR013819">
    <property type="entry name" value="LipOase_C"/>
</dbReference>
<protein>
    <recommendedName>
        <fullName evidence="7">C2 domain-containing protein</fullName>
    </recommendedName>
</protein>
<accession>C3ZW13</accession>
<dbReference type="CDD" id="cd00030">
    <property type="entry name" value="C2"/>
    <property type="match status" value="1"/>
</dbReference>
<dbReference type="InterPro" id="IPR000907">
    <property type="entry name" value="LipOase"/>
</dbReference>
<dbReference type="SUPFAM" id="SSF48484">
    <property type="entry name" value="Lipoxigenase"/>
    <property type="match status" value="1"/>
</dbReference>
<evidence type="ECO:0000256" key="3">
    <source>
        <dbReference type="ARBA" id="ARBA00023002"/>
    </source>
</evidence>
<keyword evidence="2" id="KW-0223">Dioxygenase</keyword>
<evidence type="ECO:0000256" key="1">
    <source>
        <dbReference type="ARBA" id="ARBA00022723"/>
    </source>
</evidence>
<dbReference type="EMBL" id="GG666695">
    <property type="protein sequence ID" value="EEN43227.1"/>
    <property type="molecule type" value="Genomic_DNA"/>
</dbReference>
<keyword evidence="3" id="KW-0560">Oxidoreductase</keyword>
<dbReference type="Pfam" id="PF00305">
    <property type="entry name" value="Lipoxygenase"/>
    <property type="match status" value="1"/>
</dbReference>
<dbReference type="eggNOG" id="ENOG502QQSP">
    <property type="taxonomic scope" value="Eukaryota"/>
</dbReference>
<dbReference type="InterPro" id="IPR036226">
    <property type="entry name" value="LipOase_C_sf"/>
</dbReference>
<evidence type="ECO:0008006" key="7">
    <source>
        <dbReference type="Google" id="ProtNLM"/>
    </source>
</evidence>
<sequence>MERVVRPVFNKGKYSTTANGKVMGPVQDVWKAFRPFGKECLKFWKIFDNIEIEAPGSDVQGCIRLIVTPKRKVRERLEWRDDKNHIEIYSLLSMEPQPPVSLSNTYTAVTMTSVGEKDTEVKFECTFDLSTSLGLSAVQKSQKEVYMSCINGLQQLFPSEVGTLEVVVVSASDLARRNNSLFNASPYVVIAVNDFRPVTTKICRRTPTPAWDERLIVPITSRTRVIVFTIMDRKKVGQDGVMGTAMVSLDEVPSDKEKKLSLDVQGGGTLNVRLYLRMHGKPKEAVEEDDKLVKQISIPFLTPVFKEELGAIKEEFANLVIGFMGSGQKYELRPPARIQSHPDLAMEELPAECVPLPTAEMFFPKKFGLIMEKTMNFFQSQAGLTIRQMESKGMWNLWKAYLGRYMPVNERLIKEWQTDEEFCRQYLQGTNPTMLTVCKDKSRIPVEMLDLKAQGKTTLQLMEENRLFIVDYAPMLAAPKTPGKCFYAPIVLMYTEKLPGRDGRLKILGIQLTSDKTTNEVYSPETAKTHPNKYMFAKMHVMVADSNVHEFLTHLGFTHLTMEPIAVSLHTHLPPDHPIHRLLLSHFKDTIGINYLARHTLVSRIVPLIEHLYAASTAGAFRMIINEYSNYSLMDMAFPEELKRRGFDESGSDGLQDYFYRDDGFKLWNIYKTYVNGVVDKIYVNDQAVASDQALQRFCQMIEGPGQLHGFPREISTKRLLIDCLTNIIFTVSAQHSAINLPQYDYYSFIPNRPPTLSQWMPDGPNDMLESTIHDALPSPSLTALQIVLIYLLSVPSDSPLMELAAIRDLYPDVHDEFIKEISCLSEEIKARNNQLEAEGKVPYPYLDPDNVSISINA</sequence>
<dbReference type="InterPro" id="IPR023393">
    <property type="entry name" value="START-like_dom_sf"/>
</dbReference>
<organism>
    <name type="scientific">Branchiostoma floridae</name>
    <name type="common">Florida lancelet</name>
    <name type="synonym">Amphioxus</name>
    <dbReference type="NCBI Taxonomy" id="7739"/>
    <lineage>
        <taxon>Eukaryota</taxon>
        <taxon>Metazoa</taxon>
        <taxon>Chordata</taxon>
        <taxon>Cephalochordata</taxon>
        <taxon>Leptocardii</taxon>
        <taxon>Amphioxiformes</taxon>
        <taxon>Branchiostomatidae</taxon>
        <taxon>Branchiostoma</taxon>
    </lineage>
</organism>
<evidence type="ECO:0000259" key="4">
    <source>
        <dbReference type="PROSITE" id="PS50004"/>
    </source>
</evidence>